<evidence type="ECO:0000313" key="8">
    <source>
        <dbReference type="EMBL" id="SDJ32460.1"/>
    </source>
</evidence>
<keyword evidence="5" id="KW-0501">Molybdenum cofactor biosynthesis</keyword>
<dbReference type="AlphaFoldDB" id="A0A1G8SV50"/>
<dbReference type="EC" id="2.10.1.1" evidence="5"/>
<dbReference type="GO" id="GO:0046872">
    <property type="term" value="F:metal ion binding"/>
    <property type="evidence" value="ECO:0007669"/>
    <property type="project" value="UniProtKB-UniRule"/>
</dbReference>
<organism evidence="8 9">
    <name type="scientific">Nonomuraea maritima</name>
    <dbReference type="NCBI Taxonomy" id="683260"/>
    <lineage>
        <taxon>Bacteria</taxon>
        <taxon>Bacillati</taxon>
        <taxon>Actinomycetota</taxon>
        <taxon>Actinomycetes</taxon>
        <taxon>Streptosporangiales</taxon>
        <taxon>Streptosporangiaceae</taxon>
        <taxon>Nonomuraea</taxon>
    </lineage>
</organism>
<dbReference type="STRING" id="683260.SAMN05421874_101443"/>
<dbReference type="Pfam" id="PF03453">
    <property type="entry name" value="MoeA_N"/>
    <property type="match status" value="1"/>
</dbReference>
<comment type="function">
    <text evidence="1 5">Catalyzes the insertion of molybdate into adenylated molybdopterin with the concomitant release of AMP.</text>
</comment>
<name>A0A1G8SV50_9ACTN</name>
<dbReference type="Gene3D" id="3.40.980.10">
    <property type="entry name" value="MoaB/Mog-like domain"/>
    <property type="match status" value="2"/>
</dbReference>
<dbReference type="Pfam" id="PF00994">
    <property type="entry name" value="MoCF_biosynth"/>
    <property type="match status" value="1"/>
</dbReference>
<dbReference type="PANTHER" id="PTHR10192">
    <property type="entry name" value="MOLYBDOPTERIN BIOSYNTHESIS PROTEIN"/>
    <property type="match status" value="1"/>
</dbReference>
<proteinExistence type="inferred from homology"/>
<evidence type="ECO:0000313" key="9">
    <source>
        <dbReference type="Proteomes" id="UP000198683"/>
    </source>
</evidence>
<comment type="cofactor">
    <cofactor evidence="5">
        <name>Mg(2+)</name>
        <dbReference type="ChEBI" id="CHEBI:18420"/>
    </cofactor>
</comment>
<comment type="pathway">
    <text evidence="5">Cofactor biosynthesis; molybdopterin biosynthesis.</text>
</comment>
<dbReference type="InterPro" id="IPR036688">
    <property type="entry name" value="MoeA_C_domain_IV_sf"/>
</dbReference>
<dbReference type="InterPro" id="IPR036135">
    <property type="entry name" value="MoeA_linker/N_sf"/>
</dbReference>
<feature type="chain" id="PRO_5039582006" description="Molybdopterin molybdenumtransferase" evidence="6">
    <location>
        <begin position="23"/>
        <end position="426"/>
    </location>
</feature>
<feature type="signal peptide" evidence="6">
    <location>
        <begin position="1"/>
        <end position="22"/>
    </location>
</feature>
<accession>A0A1G8SV50</accession>
<feature type="domain" description="MoaB/Mog" evidence="7">
    <location>
        <begin position="179"/>
        <end position="344"/>
    </location>
</feature>
<evidence type="ECO:0000256" key="5">
    <source>
        <dbReference type="RuleBase" id="RU365090"/>
    </source>
</evidence>
<evidence type="ECO:0000259" key="7">
    <source>
        <dbReference type="SMART" id="SM00852"/>
    </source>
</evidence>
<evidence type="ECO:0000256" key="2">
    <source>
        <dbReference type="ARBA" id="ARBA00010763"/>
    </source>
</evidence>
<evidence type="ECO:0000256" key="3">
    <source>
        <dbReference type="ARBA" id="ARBA00022505"/>
    </source>
</evidence>
<evidence type="ECO:0000256" key="6">
    <source>
        <dbReference type="SAM" id="SignalP"/>
    </source>
</evidence>
<dbReference type="InterPro" id="IPR001453">
    <property type="entry name" value="MoaB/Mog_dom"/>
</dbReference>
<keyword evidence="5" id="KW-0479">Metal-binding</keyword>
<dbReference type="CDD" id="cd00887">
    <property type="entry name" value="MoeA"/>
    <property type="match status" value="1"/>
</dbReference>
<keyword evidence="5" id="KW-0460">Magnesium</keyword>
<dbReference type="Proteomes" id="UP000198683">
    <property type="component" value="Unassembled WGS sequence"/>
</dbReference>
<dbReference type="InterPro" id="IPR036425">
    <property type="entry name" value="MoaB/Mog-like_dom_sf"/>
</dbReference>
<dbReference type="GO" id="GO:0005829">
    <property type="term" value="C:cytosol"/>
    <property type="evidence" value="ECO:0007669"/>
    <property type="project" value="TreeGrafter"/>
</dbReference>
<dbReference type="UniPathway" id="UPA00344"/>
<dbReference type="GO" id="GO:0006777">
    <property type="term" value="P:Mo-molybdopterin cofactor biosynthetic process"/>
    <property type="evidence" value="ECO:0007669"/>
    <property type="project" value="UniProtKB-UniRule"/>
</dbReference>
<dbReference type="PANTHER" id="PTHR10192:SF5">
    <property type="entry name" value="GEPHYRIN"/>
    <property type="match status" value="1"/>
</dbReference>
<evidence type="ECO:0000256" key="4">
    <source>
        <dbReference type="ARBA" id="ARBA00047317"/>
    </source>
</evidence>
<evidence type="ECO:0000256" key="1">
    <source>
        <dbReference type="ARBA" id="ARBA00002901"/>
    </source>
</evidence>
<reference evidence="8 9" key="1">
    <citation type="submission" date="2016-10" db="EMBL/GenBank/DDBJ databases">
        <authorList>
            <person name="de Groot N.N."/>
        </authorList>
    </citation>
    <scope>NUCLEOTIDE SEQUENCE [LARGE SCALE GENOMIC DNA]</scope>
    <source>
        <strain evidence="8 9">CGMCC 4.5681</strain>
    </source>
</reference>
<dbReference type="EMBL" id="FNFB01000001">
    <property type="protein sequence ID" value="SDJ32460.1"/>
    <property type="molecule type" value="Genomic_DNA"/>
</dbReference>
<dbReference type="SMART" id="SM00852">
    <property type="entry name" value="MoCF_biosynth"/>
    <property type="match status" value="1"/>
</dbReference>
<comment type="similarity">
    <text evidence="2 5">Belongs to the MoeA family.</text>
</comment>
<dbReference type="GO" id="GO:0061599">
    <property type="term" value="F:molybdopterin molybdotransferase activity"/>
    <property type="evidence" value="ECO:0007669"/>
    <property type="project" value="UniProtKB-UniRule"/>
</dbReference>
<keyword evidence="6" id="KW-0732">Signal</keyword>
<keyword evidence="9" id="KW-1185">Reference proteome</keyword>
<protein>
    <recommendedName>
        <fullName evidence="5">Molybdopterin molybdenumtransferase</fullName>
        <ecNumber evidence="5">2.10.1.1</ecNumber>
    </recommendedName>
</protein>
<sequence>MTVLRHAAVVGAMPWASARAVAAQAASPPAPAWQPLSEALGCRLAAPLRALVAVPGVDVSAMDGYAVAGPGPWRIAGRVLAGGAPYGAAPAPGEAVEVATGAPVPEGAESVLPYELADADGVRVAGDPEPGKHIRRRGEDVAEGAVVLSPGTVVTPVALGLAAALGHDELLVRPRPKVAVVVTGDEVVDRGIPGPGRVRDAIGPFLPGLVAWAGGRVTTTTRLADGPEALFAALDGEADARAPRAAERGRGGARGSVHGRLVDPVSEAGVVVVCGASSRGPADHLRAVVAEIGAEVLVDGVAVRPGHPQLLARLPGGPLLVGLPGNPFAALSASLTLLVPILRALTGGATAHGTSALAGVVRPHPHDTRLVPVRRSGRGAVPVGHDRPGSLWGAALADALAVVPPGWSGGQVELIELPQGAGQSVQ</sequence>
<dbReference type="InterPro" id="IPR038987">
    <property type="entry name" value="MoeA-like"/>
</dbReference>
<dbReference type="Gene3D" id="3.90.105.10">
    <property type="entry name" value="Molybdopterin biosynthesis moea protein, domain 2"/>
    <property type="match status" value="1"/>
</dbReference>
<dbReference type="Gene3D" id="2.40.340.10">
    <property type="entry name" value="MoeA, C-terminal, domain IV"/>
    <property type="match status" value="1"/>
</dbReference>
<keyword evidence="3 5" id="KW-0500">Molybdenum</keyword>
<dbReference type="SUPFAM" id="SSF63882">
    <property type="entry name" value="MoeA N-terminal region -like"/>
    <property type="match status" value="1"/>
</dbReference>
<keyword evidence="5 8" id="KW-0808">Transferase</keyword>
<dbReference type="Gene3D" id="2.170.190.11">
    <property type="entry name" value="Molybdopterin biosynthesis moea protein, domain 3"/>
    <property type="match status" value="1"/>
</dbReference>
<comment type="catalytic activity">
    <reaction evidence="4">
        <text>adenylyl-molybdopterin + molybdate = Mo-molybdopterin + AMP + H(+)</text>
        <dbReference type="Rhea" id="RHEA:35047"/>
        <dbReference type="ChEBI" id="CHEBI:15378"/>
        <dbReference type="ChEBI" id="CHEBI:36264"/>
        <dbReference type="ChEBI" id="CHEBI:62727"/>
        <dbReference type="ChEBI" id="CHEBI:71302"/>
        <dbReference type="ChEBI" id="CHEBI:456215"/>
        <dbReference type="EC" id="2.10.1.1"/>
    </reaction>
</comment>
<dbReference type="SUPFAM" id="SSF53218">
    <property type="entry name" value="Molybdenum cofactor biosynthesis proteins"/>
    <property type="match status" value="2"/>
</dbReference>
<gene>
    <name evidence="8" type="ORF">SAMN05421874_101443</name>
</gene>
<dbReference type="InterPro" id="IPR005110">
    <property type="entry name" value="MoeA_linker/N"/>
</dbReference>